<protein>
    <recommendedName>
        <fullName evidence="2">FAR1 domain-containing protein</fullName>
    </recommendedName>
</protein>
<dbReference type="AlphaFoldDB" id="A0A1E5VTY1"/>
<dbReference type="Pfam" id="PF03101">
    <property type="entry name" value="FAR1"/>
    <property type="match status" value="1"/>
</dbReference>
<dbReference type="PANTHER" id="PTHR46328:SF34">
    <property type="entry name" value="PROTEIN FAR1-RELATED SEQUENCE 5-LIKE"/>
    <property type="match status" value="1"/>
</dbReference>
<evidence type="ECO:0000259" key="2">
    <source>
        <dbReference type="Pfam" id="PF03101"/>
    </source>
</evidence>
<dbReference type="OrthoDB" id="673148at2759"/>
<proteinExistence type="predicted"/>
<name>A0A1E5VTY1_9POAL</name>
<reference evidence="3 4" key="1">
    <citation type="submission" date="2016-09" db="EMBL/GenBank/DDBJ databases">
        <title>The draft genome of Dichanthelium oligosanthes: A C3 panicoid grass species.</title>
        <authorList>
            <person name="Studer A.J."/>
            <person name="Schnable J.C."/>
            <person name="Brutnell T.P."/>
        </authorList>
    </citation>
    <scope>NUCLEOTIDE SEQUENCE [LARGE SCALE GENOMIC DNA]</scope>
    <source>
        <strain evidence="4">cv. Kellogg 1175</strain>
        <tissue evidence="3">Leaf</tissue>
    </source>
</reference>
<accession>A0A1E5VTY1</accession>
<keyword evidence="4" id="KW-1185">Reference proteome</keyword>
<dbReference type="Proteomes" id="UP000095767">
    <property type="component" value="Unassembled WGS sequence"/>
</dbReference>
<gene>
    <name evidence="3" type="ORF">BAE44_0010399</name>
</gene>
<dbReference type="PANTHER" id="PTHR46328">
    <property type="entry name" value="FAR-RED IMPAIRED RESPONSIVE (FAR1) FAMILY PROTEIN-RELATED"/>
    <property type="match status" value="1"/>
</dbReference>
<feature type="region of interest" description="Disordered" evidence="1">
    <location>
        <begin position="116"/>
        <end position="152"/>
    </location>
</feature>
<dbReference type="InterPro" id="IPR004330">
    <property type="entry name" value="FAR1_DNA_bnd_dom"/>
</dbReference>
<evidence type="ECO:0000313" key="4">
    <source>
        <dbReference type="Proteomes" id="UP000095767"/>
    </source>
</evidence>
<comment type="caution">
    <text evidence="3">The sequence shown here is derived from an EMBL/GenBank/DDBJ whole genome shotgun (WGS) entry which is preliminary data.</text>
</comment>
<feature type="domain" description="FAR1" evidence="2">
    <location>
        <begin position="13"/>
        <end position="98"/>
    </location>
</feature>
<dbReference type="EMBL" id="LWDX02029678">
    <property type="protein sequence ID" value="OEL28583.1"/>
    <property type="molecule type" value="Genomic_DNA"/>
</dbReference>
<feature type="non-terminal residue" evidence="3">
    <location>
        <position position="256"/>
    </location>
</feature>
<organism evidence="3 4">
    <name type="scientific">Dichanthelium oligosanthes</name>
    <dbReference type="NCBI Taxonomy" id="888268"/>
    <lineage>
        <taxon>Eukaryota</taxon>
        <taxon>Viridiplantae</taxon>
        <taxon>Streptophyta</taxon>
        <taxon>Embryophyta</taxon>
        <taxon>Tracheophyta</taxon>
        <taxon>Spermatophyta</taxon>
        <taxon>Magnoliopsida</taxon>
        <taxon>Liliopsida</taxon>
        <taxon>Poales</taxon>
        <taxon>Poaceae</taxon>
        <taxon>PACMAD clade</taxon>
        <taxon>Panicoideae</taxon>
        <taxon>Panicodae</taxon>
        <taxon>Paniceae</taxon>
        <taxon>Dichantheliinae</taxon>
        <taxon>Dichanthelium</taxon>
    </lineage>
</organism>
<sequence length="256" mass="28226">MGLEFGSEQEAYEFYRYYGWKVGFNVRKEYANRSKKTGEITSRKFACSREGRRASHTSKALVPDSRSGCNAHLIVRRPKAGAKLEVYAFQPRHNHLLFAPSFTPCPFLGTAATPDAGSLPDGTESENFLEKSSNARAKESKKGQKNKTQPRNCIEKGLRKKQKVLSEPPSVMYSLSDASARSENAMFQGLKAPSNMVLVGSQVPAYNASRGVDLSNPMEPINYEGIHPGLSPNFTPELGFVTYHPSLASSDSPQNQ</sequence>
<dbReference type="STRING" id="888268.A0A1E5VTY1"/>
<evidence type="ECO:0000313" key="3">
    <source>
        <dbReference type="EMBL" id="OEL28583.1"/>
    </source>
</evidence>
<evidence type="ECO:0000256" key="1">
    <source>
        <dbReference type="SAM" id="MobiDB-lite"/>
    </source>
</evidence>